<dbReference type="InterPro" id="IPR005606">
    <property type="entry name" value="Sec20"/>
</dbReference>
<evidence type="ECO:0000256" key="4">
    <source>
        <dbReference type="ARBA" id="ARBA00022824"/>
    </source>
</evidence>
<evidence type="ECO:0000256" key="1">
    <source>
        <dbReference type="ARBA" id="ARBA00004163"/>
    </source>
</evidence>
<dbReference type="GO" id="GO:0006890">
    <property type="term" value="P:retrograde vesicle-mediated transport, Golgi to endoplasmic reticulum"/>
    <property type="evidence" value="ECO:0007669"/>
    <property type="project" value="InterPro"/>
</dbReference>
<evidence type="ECO:0000256" key="3">
    <source>
        <dbReference type="ARBA" id="ARBA00022692"/>
    </source>
</evidence>
<accession>Q6CTJ3</accession>
<sequence length="362" mass="41466">MMLVSGESLEAKRNLLHSLFYESLFREEQSSNTNEDLDDKVVSELLTFEDMIRSFQRIIELKYGVRIRYEPKFTIEREPSGVDKHDEQWIEQVNELVKNVDFRKELIEKYEVSLIESRMMLKETLSDALQSKLMERRGSTTSIDSDLNRSEIDRDGSTNGIQLPNTATNIKGKTLQVNKKITSNLLRTNQILRSSVLQSELNIDELKQQTDTLMLVNDKFDRFKAMSQASTKLIKAINNSSYQEKQKVYAAIAFFCGCIMWVLWRRIFKYPVKFTFWLCFKFFKSLLYTVGIVKSSVSPNQASSSSTVVSAISSVTDTILDQASSSTSLLKEVLSQTETELTSSLDVSQAISDSFDKLMDEL</sequence>
<evidence type="ECO:0000256" key="7">
    <source>
        <dbReference type="ARBA" id="ARBA00023054"/>
    </source>
</evidence>
<dbReference type="CDD" id="cd15865">
    <property type="entry name" value="SNARE_SEC20"/>
    <property type="match status" value="1"/>
</dbReference>
<name>Q6CTJ3_KLULA</name>
<comment type="similarity">
    <text evidence="9">Belongs to the SEC20 family.</text>
</comment>
<evidence type="ECO:0000256" key="10">
    <source>
        <dbReference type="SAM" id="MobiDB-lite"/>
    </source>
</evidence>
<dbReference type="InParanoid" id="Q6CTJ3"/>
<dbReference type="PaxDb" id="284590-Q6CTJ3"/>
<dbReference type="GO" id="GO:0005484">
    <property type="term" value="F:SNAP receptor activity"/>
    <property type="evidence" value="ECO:0007669"/>
    <property type="project" value="InterPro"/>
</dbReference>
<keyword evidence="13" id="KW-1185">Reference proteome</keyword>
<feature type="compositionally biased region" description="Basic and acidic residues" evidence="10">
    <location>
        <begin position="146"/>
        <end position="156"/>
    </location>
</feature>
<dbReference type="eggNOG" id="ENOG502S7WD">
    <property type="taxonomic scope" value="Eukaryota"/>
</dbReference>
<gene>
    <name evidence="12" type="ORF">KLLA0_C12300g</name>
</gene>
<evidence type="ECO:0000256" key="6">
    <source>
        <dbReference type="ARBA" id="ARBA00022989"/>
    </source>
</evidence>
<dbReference type="FunCoup" id="Q6CTJ3">
    <property type="interactions" value="62"/>
</dbReference>
<dbReference type="HOGENOM" id="CLU_046734_0_0_1"/>
<evidence type="ECO:0000256" key="8">
    <source>
        <dbReference type="ARBA" id="ARBA00023136"/>
    </source>
</evidence>
<dbReference type="EMBL" id="CR382123">
    <property type="protein sequence ID" value="CAH01597.2"/>
    <property type="molecule type" value="Genomic_DNA"/>
</dbReference>
<proteinExistence type="inferred from homology"/>
<comment type="subcellular location">
    <subcellularLocation>
        <location evidence="1">Endoplasmic reticulum membrane</location>
        <topology evidence="1">Single-pass type IV membrane protein</topology>
    </subcellularLocation>
</comment>
<dbReference type="KEGG" id="kla:KLLA0_C12300g"/>
<evidence type="ECO:0000256" key="9">
    <source>
        <dbReference type="ARBA" id="ARBA00037934"/>
    </source>
</evidence>
<protein>
    <submittedName>
        <fullName evidence="12">KLLA0C12300p</fullName>
    </submittedName>
</protein>
<keyword evidence="5" id="KW-0931">ER-Golgi transport</keyword>
<organism evidence="12 13">
    <name type="scientific">Kluyveromyces lactis (strain ATCC 8585 / CBS 2359 / DSM 70799 / NBRC 1267 / NRRL Y-1140 / WM37)</name>
    <name type="common">Yeast</name>
    <name type="synonym">Candida sphaerica</name>
    <dbReference type="NCBI Taxonomy" id="284590"/>
    <lineage>
        <taxon>Eukaryota</taxon>
        <taxon>Fungi</taxon>
        <taxon>Dikarya</taxon>
        <taxon>Ascomycota</taxon>
        <taxon>Saccharomycotina</taxon>
        <taxon>Saccharomycetes</taxon>
        <taxon>Saccharomycetales</taxon>
        <taxon>Saccharomycetaceae</taxon>
        <taxon>Kluyveromyces</taxon>
    </lineage>
</organism>
<dbReference type="STRING" id="284590.Q6CTJ3"/>
<dbReference type="PANTHER" id="PTHR12825:SF0">
    <property type="entry name" value="VESICLE TRANSPORT PROTEIN SEC20"/>
    <property type="match status" value="1"/>
</dbReference>
<keyword evidence="8" id="KW-0472">Membrane</keyword>
<feature type="region of interest" description="Disordered" evidence="10">
    <location>
        <begin position="136"/>
        <end position="161"/>
    </location>
</feature>
<evidence type="ECO:0000313" key="13">
    <source>
        <dbReference type="Proteomes" id="UP000000598"/>
    </source>
</evidence>
<dbReference type="GO" id="GO:0031201">
    <property type="term" value="C:SNARE complex"/>
    <property type="evidence" value="ECO:0007669"/>
    <property type="project" value="TreeGrafter"/>
</dbReference>
<dbReference type="Pfam" id="PF03908">
    <property type="entry name" value="Sec20"/>
    <property type="match status" value="1"/>
</dbReference>
<dbReference type="AlphaFoldDB" id="Q6CTJ3"/>
<keyword evidence="7" id="KW-0175">Coiled coil</keyword>
<evidence type="ECO:0000256" key="5">
    <source>
        <dbReference type="ARBA" id="ARBA00022892"/>
    </source>
</evidence>
<keyword evidence="4" id="KW-0256">Endoplasmic reticulum</keyword>
<feature type="domain" description="Sec20 C-terminal" evidence="11">
    <location>
        <begin position="178"/>
        <end position="267"/>
    </location>
</feature>
<evidence type="ECO:0000259" key="11">
    <source>
        <dbReference type="Pfam" id="PF03908"/>
    </source>
</evidence>
<keyword evidence="3" id="KW-0812">Transmembrane</keyword>
<dbReference type="InterPro" id="IPR056173">
    <property type="entry name" value="Sec20_C"/>
</dbReference>
<reference evidence="12 13" key="1">
    <citation type="journal article" date="2004" name="Nature">
        <title>Genome evolution in yeasts.</title>
        <authorList>
            <consortium name="Genolevures"/>
            <person name="Dujon B."/>
            <person name="Sherman D."/>
            <person name="Fischer G."/>
            <person name="Durrens P."/>
            <person name="Casaregola S."/>
            <person name="Lafontaine I."/>
            <person name="de Montigny J."/>
            <person name="Marck C."/>
            <person name="Neuveglise C."/>
            <person name="Talla E."/>
            <person name="Goffard N."/>
            <person name="Frangeul L."/>
            <person name="Aigle M."/>
            <person name="Anthouard V."/>
            <person name="Babour A."/>
            <person name="Barbe V."/>
            <person name="Barnay S."/>
            <person name="Blanchin S."/>
            <person name="Beckerich J.M."/>
            <person name="Beyne E."/>
            <person name="Bleykasten C."/>
            <person name="Boisrame A."/>
            <person name="Boyer J."/>
            <person name="Cattolico L."/>
            <person name="Confanioleri F."/>
            <person name="de Daruvar A."/>
            <person name="Despons L."/>
            <person name="Fabre E."/>
            <person name="Fairhead C."/>
            <person name="Ferry-Dumazet H."/>
            <person name="Groppi A."/>
            <person name="Hantraye F."/>
            <person name="Hennequin C."/>
            <person name="Jauniaux N."/>
            <person name="Joyet P."/>
            <person name="Kachouri R."/>
            <person name="Kerrest A."/>
            <person name="Koszul R."/>
            <person name="Lemaire M."/>
            <person name="Lesur I."/>
            <person name="Ma L."/>
            <person name="Muller H."/>
            <person name="Nicaud J.M."/>
            <person name="Nikolski M."/>
            <person name="Oztas S."/>
            <person name="Ozier-Kalogeropoulos O."/>
            <person name="Pellenz S."/>
            <person name="Potier S."/>
            <person name="Richard G.F."/>
            <person name="Straub M.L."/>
            <person name="Suleau A."/>
            <person name="Swennene D."/>
            <person name="Tekaia F."/>
            <person name="Wesolowski-Louvel M."/>
            <person name="Westhof E."/>
            <person name="Wirth B."/>
            <person name="Zeniou-Meyer M."/>
            <person name="Zivanovic I."/>
            <person name="Bolotin-Fukuhara M."/>
            <person name="Thierry A."/>
            <person name="Bouchier C."/>
            <person name="Caudron B."/>
            <person name="Scarpelli C."/>
            <person name="Gaillardin C."/>
            <person name="Weissenbach J."/>
            <person name="Wincker P."/>
            <person name="Souciet J.L."/>
        </authorList>
    </citation>
    <scope>NUCLEOTIDE SEQUENCE [LARGE SCALE GENOMIC DNA]</scope>
    <source>
        <strain evidence="13">ATCC 8585 / CBS 2359 / DSM 70799 / NBRC 1267 / NRRL Y-1140 / WM37</strain>
    </source>
</reference>
<dbReference type="PANTHER" id="PTHR12825">
    <property type="entry name" value="BNIP1-RELATED"/>
    <property type="match status" value="1"/>
</dbReference>
<evidence type="ECO:0000256" key="2">
    <source>
        <dbReference type="ARBA" id="ARBA00022448"/>
    </source>
</evidence>
<evidence type="ECO:0000313" key="12">
    <source>
        <dbReference type="EMBL" id="CAH01597.2"/>
    </source>
</evidence>
<dbReference type="Proteomes" id="UP000000598">
    <property type="component" value="Chromosome C"/>
</dbReference>
<keyword evidence="6" id="KW-1133">Transmembrane helix</keyword>
<keyword evidence="2" id="KW-0813">Transport</keyword>
<dbReference type="GO" id="GO:0005789">
    <property type="term" value="C:endoplasmic reticulum membrane"/>
    <property type="evidence" value="ECO:0007669"/>
    <property type="project" value="UniProtKB-SubCell"/>
</dbReference>